<dbReference type="OrthoDB" id="5290748at2"/>
<evidence type="ECO:0000259" key="1">
    <source>
        <dbReference type="Pfam" id="PF03167"/>
    </source>
</evidence>
<dbReference type="InterPro" id="IPR005122">
    <property type="entry name" value="Uracil-DNA_glycosylase-like"/>
</dbReference>
<dbReference type="EMBL" id="QKQP01000001">
    <property type="protein sequence ID" value="PZD81551.1"/>
    <property type="molecule type" value="Genomic_DNA"/>
</dbReference>
<evidence type="ECO:0000313" key="2">
    <source>
        <dbReference type="EMBL" id="PZD81551.1"/>
    </source>
</evidence>
<dbReference type="AlphaFoldDB" id="A0A2W1KQD8"/>
<organism evidence="2 3">
    <name type="scientific">Acidithiobacillus ferrooxidans</name>
    <name type="common">Thiobacillus ferrooxidans</name>
    <dbReference type="NCBI Taxonomy" id="920"/>
    <lineage>
        <taxon>Bacteria</taxon>
        <taxon>Pseudomonadati</taxon>
        <taxon>Pseudomonadota</taxon>
        <taxon>Acidithiobacillia</taxon>
        <taxon>Acidithiobacillales</taxon>
        <taxon>Acidithiobacillaceae</taxon>
        <taxon>Acidithiobacillus</taxon>
    </lineage>
</organism>
<gene>
    <name evidence="2" type="ORF">DN052_00235</name>
</gene>
<dbReference type="SUPFAM" id="SSF52141">
    <property type="entry name" value="Uracil-DNA glycosylase-like"/>
    <property type="match status" value="1"/>
</dbReference>
<comment type="caution">
    <text evidence="2">The sequence shown here is derived from an EMBL/GenBank/DDBJ whole genome shotgun (WGS) entry which is preliminary data.</text>
</comment>
<dbReference type="Pfam" id="PF03167">
    <property type="entry name" value="UDG"/>
    <property type="match status" value="1"/>
</dbReference>
<feature type="domain" description="Uracil-DNA glycosylase-like" evidence="1">
    <location>
        <begin position="1"/>
        <end position="43"/>
    </location>
</feature>
<accession>A0A2W1KQD8</accession>
<dbReference type="Proteomes" id="UP000248886">
    <property type="component" value="Unassembled WGS sequence"/>
</dbReference>
<reference evidence="2 3" key="1">
    <citation type="submission" date="2018-06" db="EMBL/GenBank/DDBJ databases">
        <title>Draft sequence of Acidithiobacillus ferrooxidans CCM 4253.</title>
        <authorList>
            <person name="Moya-Beltran A."/>
            <person name="Castro M."/>
            <person name="Covarrubias P.C."/>
            <person name="Issotta F."/>
            <person name="Janiczek O."/>
            <person name="Mandl M."/>
            <person name="Kucera J."/>
            <person name="Quatrini R."/>
        </authorList>
    </citation>
    <scope>NUCLEOTIDE SEQUENCE [LARGE SCALE GENOMIC DNA]</scope>
    <source>
        <strain evidence="2 3">CCM 4253</strain>
    </source>
</reference>
<sequence length="81" mass="8641">MLVGEAPGSMEERLGRPFVSHAGKVLNAVLDEEIPVGAVSWSKTCKGCAACLRKTIAATLDIMEESHDNSNSPLWGGIHIH</sequence>
<dbReference type="Gene3D" id="3.40.470.10">
    <property type="entry name" value="Uracil-DNA glycosylase-like domain"/>
    <property type="match status" value="1"/>
</dbReference>
<protein>
    <recommendedName>
        <fullName evidence="1">Uracil-DNA glycosylase-like domain-containing protein</fullName>
    </recommendedName>
</protein>
<name>A0A2W1KQD8_ACIFR</name>
<proteinExistence type="predicted"/>
<evidence type="ECO:0000313" key="3">
    <source>
        <dbReference type="Proteomes" id="UP000248886"/>
    </source>
</evidence>
<dbReference type="InterPro" id="IPR036895">
    <property type="entry name" value="Uracil-DNA_glycosylase-like_sf"/>
</dbReference>